<organism evidence="1 2">
    <name type="scientific">Prorocentrum cordatum</name>
    <dbReference type="NCBI Taxonomy" id="2364126"/>
    <lineage>
        <taxon>Eukaryota</taxon>
        <taxon>Sar</taxon>
        <taxon>Alveolata</taxon>
        <taxon>Dinophyceae</taxon>
        <taxon>Prorocentrales</taxon>
        <taxon>Prorocentraceae</taxon>
        <taxon>Prorocentrum</taxon>
    </lineage>
</organism>
<comment type="caution">
    <text evidence="1">The sequence shown here is derived from an EMBL/GenBank/DDBJ whole genome shotgun (WGS) entry which is preliminary data.</text>
</comment>
<evidence type="ECO:0000313" key="1">
    <source>
        <dbReference type="EMBL" id="CAK0843143.1"/>
    </source>
</evidence>
<evidence type="ECO:0000313" key="2">
    <source>
        <dbReference type="Proteomes" id="UP001189429"/>
    </source>
</evidence>
<dbReference type="EMBL" id="CAUYUJ010014553">
    <property type="protein sequence ID" value="CAK0843143.1"/>
    <property type="molecule type" value="Genomic_DNA"/>
</dbReference>
<accession>A0ABN9TCH1</accession>
<proteinExistence type="predicted"/>
<sequence>MHRLRRVLVANRAAQSGRLEAELVRFARAEGCLSVSAALRGVPGAPTGRDQRKVKRFRKLAAVILENRARKATGRARRRVLQGSRRAEAAKARQQAAARTLLLRGTVGPEVAARIHLWRQHRRVPRPARQPVWGCASKGPNTPRDLERGVRYFFAHWAYDQERHDLAEEVAGDLRSNRGRPLLEWLRTRRHCRATFEGSAHTQALRRAGARLGDEGRRRLFLLNFAGCNKRELVVKHAELVRTTKDAQALCDKAWALWCERAPYLASVPVSGATVKLGGLRGLAAAEQAGKAALGVCAMLLEPGCYGSSVLQQLCVRRLTGVSVEEVWTEFSGKYAPRGFSPAAAAVRWRAVALCLTAHWPAVLRRAALRAIDAAACEHSYCEYRKFKDESTAVR</sequence>
<protein>
    <submittedName>
        <fullName evidence="1">Uncharacterized protein</fullName>
    </submittedName>
</protein>
<keyword evidence="2" id="KW-1185">Reference proteome</keyword>
<name>A0ABN9TCH1_9DINO</name>
<gene>
    <name evidence="1" type="ORF">PCOR1329_LOCUS37576</name>
</gene>
<reference evidence="1" key="1">
    <citation type="submission" date="2023-10" db="EMBL/GenBank/DDBJ databases">
        <authorList>
            <person name="Chen Y."/>
            <person name="Shah S."/>
            <person name="Dougan E. K."/>
            <person name="Thang M."/>
            <person name="Chan C."/>
        </authorList>
    </citation>
    <scope>NUCLEOTIDE SEQUENCE [LARGE SCALE GENOMIC DNA]</scope>
</reference>
<dbReference type="Proteomes" id="UP001189429">
    <property type="component" value="Unassembled WGS sequence"/>
</dbReference>